<dbReference type="EMBL" id="KN835182">
    <property type="protein sequence ID" value="KIK44897.1"/>
    <property type="molecule type" value="Genomic_DNA"/>
</dbReference>
<feature type="non-terminal residue" evidence="1">
    <location>
        <position position="96"/>
    </location>
</feature>
<dbReference type="HOGENOM" id="CLU_2365425_0_0_1"/>
<gene>
    <name evidence="1" type="ORF">CY34DRAFT_67479</name>
</gene>
<accession>A0A0D0BFK3</accession>
<proteinExistence type="predicted"/>
<protein>
    <submittedName>
        <fullName evidence="1">Uncharacterized protein</fullName>
    </submittedName>
</protein>
<feature type="non-terminal residue" evidence="1">
    <location>
        <position position="1"/>
    </location>
</feature>
<organism evidence="1 2">
    <name type="scientific">Suillus luteus UH-Slu-Lm8-n1</name>
    <dbReference type="NCBI Taxonomy" id="930992"/>
    <lineage>
        <taxon>Eukaryota</taxon>
        <taxon>Fungi</taxon>
        <taxon>Dikarya</taxon>
        <taxon>Basidiomycota</taxon>
        <taxon>Agaricomycotina</taxon>
        <taxon>Agaricomycetes</taxon>
        <taxon>Agaricomycetidae</taxon>
        <taxon>Boletales</taxon>
        <taxon>Suillineae</taxon>
        <taxon>Suillaceae</taxon>
        <taxon>Suillus</taxon>
    </lineage>
</organism>
<dbReference type="Proteomes" id="UP000054485">
    <property type="component" value="Unassembled WGS sequence"/>
</dbReference>
<sequence>LLVSLPLVQSVDKVAGLNWMQCLTNIKSNTNATQNLADLLNSNGDPVLIVADATATSYSLCTPLCGKGQDFNVSVFAQDFTSWLLPYLALIAQLPF</sequence>
<reference evidence="2" key="2">
    <citation type="submission" date="2015-01" db="EMBL/GenBank/DDBJ databases">
        <title>Evolutionary Origins and Diversification of the Mycorrhizal Mutualists.</title>
        <authorList>
            <consortium name="DOE Joint Genome Institute"/>
            <consortium name="Mycorrhizal Genomics Consortium"/>
            <person name="Kohler A."/>
            <person name="Kuo A."/>
            <person name="Nagy L.G."/>
            <person name="Floudas D."/>
            <person name="Copeland A."/>
            <person name="Barry K.W."/>
            <person name="Cichocki N."/>
            <person name="Veneault-Fourrey C."/>
            <person name="LaButti K."/>
            <person name="Lindquist E.A."/>
            <person name="Lipzen A."/>
            <person name="Lundell T."/>
            <person name="Morin E."/>
            <person name="Murat C."/>
            <person name="Riley R."/>
            <person name="Ohm R."/>
            <person name="Sun H."/>
            <person name="Tunlid A."/>
            <person name="Henrissat B."/>
            <person name="Grigoriev I.V."/>
            <person name="Hibbett D.S."/>
            <person name="Martin F."/>
        </authorList>
    </citation>
    <scope>NUCLEOTIDE SEQUENCE [LARGE SCALE GENOMIC DNA]</scope>
    <source>
        <strain evidence="2">UH-Slu-Lm8-n1</strain>
    </source>
</reference>
<dbReference type="OrthoDB" id="2677869at2759"/>
<evidence type="ECO:0000313" key="2">
    <source>
        <dbReference type="Proteomes" id="UP000054485"/>
    </source>
</evidence>
<dbReference type="InParanoid" id="A0A0D0BFK3"/>
<reference evidence="1 2" key="1">
    <citation type="submission" date="2014-04" db="EMBL/GenBank/DDBJ databases">
        <authorList>
            <consortium name="DOE Joint Genome Institute"/>
            <person name="Kuo A."/>
            <person name="Ruytinx J."/>
            <person name="Rineau F."/>
            <person name="Colpaert J."/>
            <person name="Kohler A."/>
            <person name="Nagy L.G."/>
            <person name="Floudas D."/>
            <person name="Copeland A."/>
            <person name="Barry K.W."/>
            <person name="Cichocki N."/>
            <person name="Veneault-Fourrey C."/>
            <person name="LaButti K."/>
            <person name="Lindquist E.A."/>
            <person name="Lipzen A."/>
            <person name="Lundell T."/>
            <person name="Morin E."/>
            <person name="Murat C."/>
            <person name="Sun H."/>
            <person name="Tunlid A."/>
            <person name="Henrissat B."/>
            <person name="Grigoriev I.V."/>
            <person name="Hibbett D.S."/>
            <person name="Martin F."/>
            <person name="Nordberg H.P."/>
            <person name="Cantor M.N."/>
            <person name="Hua S.X."/>
        </authorList>
    </citation>
    <scope>NUCLEOTIDE SEQUENCE [LARGE SCALE GENOMIC DNA]</scope>
    <source>
        <strain evidence="1 2">UH-Slu-Lm8-n1</strain>
    </source>
</reference>
<evidence type="ECO:0000313" key="1">
    <source>
        <dbReference type="EMBL" id="KIK44897.1"/>
    </source>
</evidence>
<keyword evidence="2" id="KW-1185">Reference proteome</keyword>
<dbReference type="AlphaFoldDB" id="A0A0D0BFK3"/>
<name>A0A0D0BFK3_9AGAM</name>